<dbReference type="RefSeq" id="WP_377336106.1">
    <property type="nucleotide sequence ID" value="NZ_JBHSGB010000017.1"/>
</dbReference>
<organism evidence="1 2">
    <name type="scientific">Rheinheimera marina</name>
    <dbReference type="NCBI Taxonomy" id="1774958"/>
    <lineage>
        <taxon>Bacteria</taxon>
        <taxon>Pseudomonadati</taxon>
        <taxon>Pseudomonadota</taxon>
        <taxon>Gammaproteobacteria</taxon>
        <taxon>Chromatiales</taxon>
        <taxon>Chromatiaceae</taxon>
        <taxon>Rheinheimera</taxon>
    </lineage>
</organism>
<keyword evidence="2" id="KW-1185">Reference proteome</keyword>
<reference evidence="2" key="1">
    <citation type="journal article" date="2019" name="Int. J. Syst. Evol. Microbiol.">
        <title>The Global Catalogue of Microorganisms (GCM) 10K type strain sequencing project: providing services to taxonomists for standard genome sequencing and annotation.</title>
        <authorList>
            <consortium name="The Broad Institute Genomics Platform"/>
            <consortium name="The Broad Institute Genome Sequencing Center for Infectious Disease"/>
            <person name="Wu L."/>
            <person name="Ma J."/>
        </authorList>
    </citation>
    <scope>NUCLEOTIDE SEQUENCE [LARGE SCALE GENOMIC DNA]</scope>
    <source>
        <strain evidence="2">DT28</strain>
    </source>
</reference>
<evidence type="ECO:0000313" key="2">
    <source>
        <dbReference type="Proteomes" id="UP001595962"/>
    </source>
</evidence>
<sequence>MQLYACVGLELSDDDADVEEVARDCGHTLSHAQLNDWHLQRALEWHGEPCLEFLLEVDDGADNFHLLTQLTLSISHPAVSAARVLQVQAEPF</sequence>
<proteinExistence type="predicted"/>
<dbReference type="Proteomes" id="UP001595962">
    <property type="component" value="Unassembled WGS sequence"/>
</dbReference>
<name>A0ABV9JRB6_9GAMM</name>
<comment type="caution">
    <text evidence="1">The sequence shown here is derived from an EMBL/GenBank/DDBJ whole genome shotgun (WGS) entry which is preliminary data.</text>
</comment>
<dbReference type="EMBL" id="JBHSGB010000017">
    <property type="protein sequence ID" value="MFC4656750.1"/>
    <property type="molecule type" value="Genomic_DNA"/>
</dbReference>
<accession>A0ABV9JRB6</accession>
<protein>
    <recommendedName>
        <fullName evidence="3">DUF3303 domain-containing protein</fullName>
    </recommendedName>
</protein>
<evidence type="ECO:0000313" key="1">
    <source>
        <dbReference type="EMBL" id="MFC4656750.1"/>
    </source>
</evidence>
<evidence type="ECO:0008006" key="3">
    <source>
        <dbReference type="Google" id="ProtNLM"/>
    </source>
</evidence>
<gene>
    <name evidence="1" type="ORF">ACFO3I_17150</name>
</gene>